<sequence>MKDLGRYWGYLAFIILVTAWWTRSVGPVALLVLSLLVTGFFLFQAPVWCCAVNRDGTLCRNNSAGLLLGCSKRQHKWQKLKMTVVPHAWRQMNRGLWASPREGLTTLGAIVGMLSAIAATAISVAGQFAGTA</sequence>
<keyword evidence="3" id="KW-1185">Reference proteome</keyword>
<dbReference type="EMBL" id="BOPC01000023">
    <property type="protein sequence ID" value="GIJ26594.1"/>
    <property type="molecule type" value="Genomic_DNA"/>
</dbReference>
<keyword evidence="1" id="KW-0472">Membrane</keyword>
<evidence type="ECO:0000313" key="3">
    <source>
        <dbReference type="Proteomes" id="UP000653076"/>
    </source>
</evidence>
<proteinExistence type="predicted"/>
<evidence type="ECO:0000313" key="2">
    <source>
        <dbReference type="EMBL" id="GIJ26594.1"/>
    </source>
</evidence>
<organism evidence="2 3">
    <name type="scientific">Micromonospora qiuiae</name>
    <dbReference type="NCBI Taxonomy" id="502268"/>
    <lineage>
        <taxon>Bacteria</taxon>
        <taxon>Bacillati</taxon>
        <taxon>Actinomycetota</taxon>
        <taxon>Actinomycetes</taxon>
        <taxon>Micromonosporales</taxon>
        <taxon>Micromonosporaceae</taxon>
        <taxon>Micromonospora</taxon>
    </lineage>
</organism>
<comment type="caution">
    <text evidence="2">The sequence shown here is derived from an EMBL/GenBank/DDBJ whole genome shotgun (WGS) entry which is preliminary data.</text>
</comment>
<name>A0ABQ4J8T8_9ACTN</name>
<keyword evidence="1" id="KW-0812">Transmembrane</keyword>
<gene>
    <name evidence="2" type="ORF">Vqi01_17560</name>
</gene>
<dbReference type="RefSeq" id="WP_204034144.1">
    <property type="nucleotide sequence ID" value="NZ_BOPC01000023.1"/>
</dbReference>
<dbReference type="Proteomes" id="UP000653076">
    <property type="component" value="Unassembled WGS sequence"/>
</dbReference>
<keyword evidence="1" id="KW-1133">Transmembrane helix</keyword>
<feature type="transmembrane region" description="Helical" evidence="1">
    <location>
        <begin position="28"/>
        <end position="51"/>
    </location>
</feature>
<feature type="transmembrane region" description="Helical" evidence="1">
    <location>
        <begin position="7"/>
        <end position="22"/>
    </location>
</feature>
<protein>
    <submittedName>
        <fullName evidence="2">Uncharacterized protein</fullName>
    </submittedName>
</protein>
<feature type="transmembrane region" description="Helical" evidence="1">
    <location>
        <begin position="104"/>
        <end position="129"/>
    </location>
</feature>
<evidence type="ECO:0000256" key="1">
    <source>
        <dbReference type="SAM" id="Phobius"/>
    </source>
</evidence>
<reference evidence="2 3" key="1">
    <citation type="submission" date="2021-01" db="EMBL/GenBank/DDBJ databases">
        <title>Whole genome shotgun sequence of Verrucosispora qiuiae NBRC 106684.</title>
        <authorList>
            <person name="Komaki H."/>
            <person name="Tamura T."/>
        </authorList>
    </citation>
    <scope>NUCLEOTIDE SEQUENCE [LARGE SCALE GENOMIC DNA]</scope>
    <source>
        <strain evidence="2 3">NBRC 106684</strain>
    </source>
</reference>
<accession>A0ABQ4J8T8</accession>